<proteinExistence type="predicted"/>
<dbReference type="SUPFAM" id="SSF56801">
    <property type="entry name" value="Acetyl-CoA synthetase-like"/>
    <property type="match status" value="1"/>
</dbReference>
<feature type="domain" description="Carrier" evidence="3">
    <location>
        <begin position="853"/>
        <end position="934"/>
    </location>
</feature>
<dbReference type="EMBL" id="GL349434">
    <property type="protein sequence ID" value="KNC48563.1"/>
    <property type="molecule type" value="Genomic_DNA"/>
</dbReference>
<evidence type="ECO:0000259" key="3">
    <source>
        <dbReference type="PROSITE" id="PS50075"/>
    </source>
</evidence>
<accession>A0A0L0DBB0</accession>
<evidence type="ECO:0000313" key="5">
    <source>
        <dbReference type="Proteomes" id="UP000054408"/>
    </source>
</evidence>
<organism evidence="4 5">
    <name type="scientific">Thecamonas trahens ATCC 50062</name>
    <dbReference type="NCBI Taxonomy" id="461836"/>
    <lineage>
        <taxon>Eukaryota</taxon>
        <taxon>Apusozoa</taxon>
        <taxon>Apusomonadida</taxon>
        <taxon>Apusomonadidae</taxon>
        <taxon>Thecamonas</taxon>
    </lineage>
</organism>
<dbReference type="GO" id="GO:0016874">
    <property type="term" value="F:ligase activity"/>
    <property type="evidence" value="ECO:0007669"/>
    <property type="project" value="UniProtKB-KW"/>
</dbReference>
<gene>
    <name evidence="4" type="ORF">AMSG_00340</name>
</gene>
<dbReference type="SUPFAM" id="SSF51735">
    <property type="entry name" value="NAD(P)-binding Rossmann-fold domains"/>
    <property type="match status" value="1"/>
</dbReference>
<dbReference type="InterPro" id="IPR006162">
    <property type="entry name" value="Ppantetheine_attach_site"/>
</dbReference>
<dbReference type="InterPro" id="IPR036291">
    <property type="entry name" value="NAD(P)-bd_dom_sf"/>
</dbReference>
<dbReference type="PROSITE" id="PS50075">
    <property type="entry name" value="CARRIER"/>
    <property type="match status" value="1"/>
</dbReference>
<dbReference type="OrthoDB" id="10253869at2759"/>
<dbReference type="RefSeq" id="XP_013762619.1">
    <property type="nucleotide sequence ID" value="XM_013907165.1"/>
</dbReference>
<dbReference type="InterPro" id="IPR042099">
    <property type="entry name" value="ANL_N_sf"/>
</dbReference>
<dbReference type="Gene3D" id="3.40.50.12780">
    <property type="entry name" value="N-terminal domain of ligase-like"/>
    <property type="match status" value="1"/>
</dbReference>
<dbReference type="Gene3D" id="3.40.50.720">
    <property type="entry name" value="NAD(P)-binding Rossmann-like Domain"/>
    <property type="match status" value="1"/>
</dbReference>
<dbReference type="InterPro" id="IPR009081">
    <property type="entry name" value="PP-bd_ACP"/>
</dbReference>
<dbReference type="Proteomes" id="UP000054408">
    <property type="component" value="Unassembled WGS sequence"/>
</dbReference>
<protein>
    <submittedName>
        <fullName evidence="4">Fatty-acid-coa ligase FadD</fullName>
    </submittedName>
</protein>
<dbReference type="InterPro" id="IPR013120">
    <property type="entry name" value="FAR_NAD-bd"/>
</dbReference>
<dbReference type="InterPro" id="IPR020845">
    <property type="entry name" value="AMP-binding_CS"/>
</dbReference>
<dbReference type="eggNOG" id="KOG1256">
    <property type="taxonomic scope" value="Eukaryota"/>
</dbReference>
<keyword evidence="5" id="KW-1185">Reference proteome</keyword>
<dbReference type="PROSITE" id="PS00012">
    <property type="entry name" value="PHOSPHOPANTETHEINE"/>
    <property type="match status" value="1"/>
</dbReference>
<keyword evidence="4" id="KW-0436">Ligase</keyword>
<name>A0A0L0DBB0_THETB</name>
<dbReference type="STRING" id="461836.A0A0L0DBB0"/>
<dbReference type="PANTHER" id="PTHR44845:SF6">
    <property type="entry name" value="BETA-ALANINE-ACTIVATING ENZYME"/>
    <property type="match status" value="1"/>
</dbReference>
<keyword evidence="1" id="KW-0596">Phosphopantetheine</keyword>
<dbReference type="Pfam" id="PF07993">
    <property type="entry name" value="NAD_binding_4"/>
    <property type="match status" value="1"/>
</dbReference>
<dbReference type="PROSITE" id="PS00455">
    <property type="entry name" value="AMP_BINDING"/>
    <property type="match status" value="1"/>
</dbReference>
<evidence type="ECO:0000256" key="1">
    <source>
        <dbReference type="ARBA" id="ARBA00022450"/>
    </source>
</evidence>
<keyword evidence="2" id="KW-0597">Phosphoprotein</keyword>
<evidence type="ECO:0000313" key="4">
    <source>
        <dbReference type="EMBL" id="KNC48563.1"/>
    </source>
</evidence>
<reference evidence="4 5" key="1">
    <citation type="submission" date="2010-05" db="EMBL/GenBank/DDBJ databases">
        <title>The Genome Sequence of Thecamonas trahens ATCC 50062.</title>
        <authorList>
            <consortium name="The Broad Institute Genome Sequencing Platform"/>
            <person name="Russ C."/>
            <person name="Cuomo C."/>
            <person name="Shea T."/>
            <person name="Young S.K."/>
            <person name="Zeng Q."/>
            <person name="Koehrsen M."/>
            <person name="Haas B."/>
            <person name="Borodovsky M."/>
            <person name="Guigo R."/>
            <person name="Alvarado L."/>
            <person name="Berlin A."/>
            <person name="Bochicchio J."/>
            <person name="Borenstein D."/>
            <person name="Chapman S."/>
            <person name="Chen Z."/>
            <person name="Freedman E."/>
            <person name="Gellesch M."/>
            <person name="Goldberg J."/>
            <person name="Griggs A."/>
            <person name="Gujja S."/>
            <person name="Heilman E."/>
            <person name="Heiman D."/>
            <person name="Hepburn T."/>
            <person name="Howarth C."/>
            <person name="Jen D."/>
            <person name="Larson L."/>
            <person name="Mehta T."/>
            <person name="Park D."/>
            <person name="Pearson M."/>
            <person name="Roberts A."/>
            <person name="Saif S."/>
            <person name="Shenoy N."/>
            <person name="Sisk P."/>
            <person name="Stolte C."/>
            <person name="Sykes S."/>
            <person name="Thomson T."/>
            <person name="Walk T."/>
            <person name="White J."/>
            <person name="Yandava C."/>
            <person name="Burger G."/>
            <person name="Gray M.W."/>
            <person name="Holland P.W.H."/>
            <person name="King N."/>
            <person name="Lang F.B.F."/>
            <person name="Roger A.J."/>
            <person name="Ruiz-Trillo I."/>
            <person name="Lander E."/>
            <person name="Nusbaum C."/>
        </authorList>
    </citation>
    <scope>NUCLEOTIDE SEQUENCE [LARGE SCALE GENOMIC DNA]</scope>
    <source>
        <strain evidence="4 5">ATCC 50062</strain>
    </source>
</reference>
<dbReference type="PANTHER" id="PTHR44845">
    <property type="entry name" value="CARRIER DOMAIN-CONTAINING PROTEIN"/>
    <property type="match status" value="1"/>
</dbReference>
<dbReference type="GeneID" id="25560149"/>
<dbReference type="Pfam" id="PF00550">
    <property type="entry name" value="PP-binding"/>
    <property type="match status" value="1"/>
</dbReference>
<dbReference type="AlphaFoldDB" id="A0A0L0DBB0"/>
<evidence type="ECO:0000256" key="2">
    <source>
        <dbReference type="ARBA" id="ARBA00022553"/>
    </source>
</evidence>
<dbReference type="eggNOG" id="KOG1178">
    <property type="taxonomic scope" value="Eukaryota"/>
</dbReference>
<dbReference type="InterPro" id="IPR000873">
    <property type="entry name" value="AMP-dep_synth/lig_dom"/>
</dbReference>
<dbReference type="Pfam" id="PF00501">
    <property type="entry name" value="AMP-binding"/>
    <property type="match status" value="1"/>
</dbReference>
<sequence length="1263" mass="131095">MEDQHIAGRWSGKFSSSANPEYVVELDAAIALLPSGGFPSIFGASADGDLVIGTYAAESRKATFRVSGIAAGSDDGTLVFTGTVFGGSGSSSSSDAAVVRMAGTWNQPSSGVSGMFGLMLVEPGASLAGVWKGEAVPAPELAPFCIPTNPITWVLAPIPDRGDAVVGAGFFDDAADVPGQPVIAFTVTGTCTVEGDENKLKLVKQYEYNEAVENYAVDYVGVWDKSAQAVSGSWRNELGGSHGSFHARRLDPSTAVSAATLVCAECATLCTPGDEFHECIACRSPGYIACAACAPTSPHTASAGAGHTLDPQRLYAPQQVRGETCAELVVAALDAFASRPFIASRSTGGWLTYADIAATARGWTRQLAPHAPAGKVVLLGDMSPAYVSAMVGTIAAGVVVVPIDGALPIETLAAVGAKVAPVAVLCSADYVAKAEAMNAGTVIVYEEDATDGASPDDESPGPQLEIPARDRGDLAALLFTSGSTGVPKGAMYTEAMLLPTFAGGTNMWRMIRLDFQAFHPSFIVSLLALMSCGGSRFLATDPTTLLEDMTLARATHISAPPLLFSLLRKAYDEVIRQTASREAGLARVRACLGNRLVSLISGGGAIAPSTLDFFRNDVGVTVDDLLGSREAGPLAKNGELYPSVTPLLLDVESLEPSVPLAVGAVGVLAVASPRLIPGYYDDEARSARAFTTVAGTRYYITGDVVRVLSLPGPLRNLKIALEGRVGYGCKLANAKWLAPDALEAVLEAAPWVLHALVVARPGTSAPVAIIVPSHLAPTDVDPPSMLAELRFWCTHHHSQFTLAAVALEHERWSHANGMLTATAKKARAALHACYKTIIDALYDAPAAPKGADVALSPIMADLLRTSIGVDVDDSGRVDASVATSTLLELGGDSLALAQLVGKLQKAGVALSMADAQMYSVAHLDGMALRASESVGAAAALPRSVRRAVNWSAEVAMPMADLTPVHKASTSPSKSVLLTGATGFLGRALLLCLLNDASVATVVVLVRDPGRLDPAAACDPRVEVLVGDLGEAQLGLDDIAWAALLGRDLTAIIHAGAAVNMVLAYEALQRINVGGTKTMVGVAAATNARLVHVSSVAALPAAEFAAEGWIALPSSDDMDKLGGYAASKVVAEAVVHEASQAGLDVVVARLSSLSAGPDGVANPADVLTHLLELCKEMGVGPRGGLSLDWMPVDVAARVVVGAALIEGAPCRRRRRCMSSGTVHRCTWRSIAPESPSGPRPTRGVQLRKRHWRLQATDQRLCAAC</sequence>